<name>A0A1H7K0E1_9BURK</name>
<organism evidence="1 2">
    <name type="scientific">Paraburkholderia caballeronis</name>
    <dbReference type="NCBI Taxonomy" id="416943"/>
    <lineage>
        <taxon>Bacteria</taxon>
        <taxon>Pseudomonadati</taxon>
        <taxon>Pseudomonadota</taxon>
        <taxon>Betaproteobacteria</taxon>
        <taxon>Burkholderiales</taxon>
        <taxon>Burkholderiaceae</taxon>
        <taxon>Paraburkholderia</taxon>
    </lineage>
</organism>
<dbReference type="Gene3D" id="1.10.150.240">
    <property type="entry name" value="Putative phosphatase, domain 2"/>
    <property type="match status" value="1"/>
</dbReference>
<sequence>MSHAHADRLANETDRHLHTQLCAYNSAFAELGLRFRWDAQTVHALAPIDGDEARLATYIETHHPHLLKAYSCDFLCKAILERKNAQAPGALIVDRGFAPADRRAQPDTPAGMLREWNEAGLPALAGA</sequence>
<dbReference type="InterPro" id="IPR023198">
    <property type="entry name" value="PGP-like_dom2"/>
</dbReference>
<reference evidence="2" key="1">
    <citation type="submission" date="2016-10" db="EMBL/GenBank/DDBJ databases">
        <authorList>
            <person name="Varghese N."/>
            <person name="Submissions S."/>
        </authorList>
    </citation>
    <scope>NUCLEOTIDE SEQUENCE [LARGE SCALE GENOMIC DNA]</scope>
    <source>
        <strain evidence="2">LMG 26416</strain>
    </source>
</reference>
<keyword evidence="2" id="KW-1185">Reference proteome</keyword>
<dbReference type="RefSeq" id="WP_177197925.1">
    <property type="nucleotide sequence ID" value="NZ_FNSR01000001.1"/>
</dbReference>
<gene>
    <name evidence="1" type="ORF">SAMN05192542_103529</name>
</gene>
<evidence type="ECO:0000313" key="1">
    <source>
        <dbReference type="EMBL" id="SEK80289.1"/>
    </source>
</evidence>
<dbReference type="Proteomes" id="UP000199120">
    <property type="component" value="Unassembled WGS sequence"/>
</dbReference>
<accession>A0A1H7K0E1</accession>
<dbReference type="EMBL" id="FOAJ01000003">
    <property type="protein sequence ID" value="SEK80289.1"/>
    <property type="molecule type" value="Genomic_DNA"/>
</dbReference>
<protein>
    <submittedName>
        <fullName evidence="1">Uncharacterized protein</fullName>
    </submittedName>
</protein>
<proteinExistence type="predicted"/>
<evidence type="ECO:0000313" key="2">
    <source>
        <dbReference type="Proteomes" id="UP000199120"/>
    </source>
</evidence>
<dbReference type="AlphaFoldDB" id="A0A1H7K0E1"/>